<dbReference type="Proteomes" id="UP000003882">
    <property type="component" value="Unassembled WGS sequence"/>
</dbReference>
<reference evidence="1 2" key="1">
    <citation type="submission" date="2008-10" db="EMBL/GenBank/DDBJ databases">
        <title>Draft genome sequence of Bifidobacterium catenulatum (DSM 16992).</title>
        <authorList>
            <person name="Sudarsanam P."/>
            <person name="Ley R."/>
            <person name="Guruge J."/>
            <person name="Turnbaugh P.J."/>
            <person name="Mahowald M."/>
            <person name="Liep D."/>
            <person name="Gordon J."/>
        </authorList>
    </citation>
    <scope>NUCLEOTIDE SEQUENCE [LARGE SCALE GENOMIC DNA]</scope>
    <source>
        <strain evidence="1 2">DSM 16992</strain>
    </source>
</reference>
<comment type="caution">
    <text evidence="1">The sequence shown here is derived from an EMBL/GenBank/DDBJ whole genome shotgun (WGS) entry which is preliminary data.</text>
</comment>
<protein>
    <submittedName>
        <fullName evidence="1">Uncharacterized protein</fullName>
    </submittedName>
</protein>
<organism evidence="1 2">
    <name type="scientific">Bifidobacterium catenulatum DSM 16992 = JCM 1194 = LMG 11043</name>
    <dbReference type="NCBI Taxonomy" id="566552"/>
    <lineage>
        <taxon>Bacteria</taxon>
        <taxon>Bacillati</taxon>
        <taxon>Actinomycetota</taxon>
        <taxon>Actinomycetes</taxon>
        <taxon>Bifidobacteriales</taxon>
        <taxon>Bifidobacteriaceae</taxon>
        <taxon>Bifidobacterium</taxon>
    </lineage>
</organism>
<name>B6XVB5_9BIFI</name>
<evidence type="ECO:0000313" key="1">
    <source>
        <dbReference type="EMBL" id="EEB21314.1"/>
    </source>
</evidence>
<evidence type="ECO:0000313" key="2">
    <source>
        <dbReference type="Proteomes" id="UP000003882"/>
    </source>
</evidence>
<accession>B6XVB5</accession>
<dbReference type="AlphaFoldDB" id="B6XVB5"/>
<dbReference type="EMBL" id="ABXY01000016">
    <property type="protein sequence ID" value="EEB21314.1"/>
    <property type="molecule type" value="Genomic_DNA"/>
</dbReference>
<sequence>MPRPIIDIGSRAKAPEAQNALVPGMENNTEYGDFGVSVALVAAMLIAP</sequence>
<proteinExistence type="predicted"/>
<gene>
    <name evidence="1" type="ORF">BIFCAT_01143</name>
</gene>
<reference evidence="1 2" key="2">
    <citation type="submission" date="2008-10" db="EMBL/GenBank/DDBJ databases">
        <authorList>
            <person name="Fulton L."/>
            <person name="Clifton S."/>
            <person name="Fulton B."/>
            <person name="Xu J."/>
            <person name="Minx P."/>
            <person name="Pepin K.H."/>
            <person name="Johnson M."/>
            <person name="Bhonagiri V."/>
            <person name="Nash W.E."/>
            <person name="Mardis E.R."/>
            <person name="Wilson R.K."/>
        </authorList>
    </citation>
    <scope>NUCLEOTIDE SEQUENCE [LARGE SCALE GENOMIC DNA]</scope>
    <source>
        <strain evidence="1 2">DSM 16992</strain>
    </source>
</reference>